<dbReference type="Pfam" id="PF04203">
    <property type="entry name" value="Sortase"/>
    <property type="match status" value="1"/>
</dbReference>
<evidence type="ECO:0008006" key="4">
    <source>
        <dbReference type="Google" id="ProtNLM"/>
    </source>
</evidence>
<dbReference type="InterPro" id="IPR023365">
    <property type="entry name" value="Sortase_dom-sf"/>
</dbReference>
<dbReference type="EMBL" id="LBUP01000001">
    <property type="protein sequence ID" value="KKQ67456.1"/>
    <property type="molecule type" value="Genomic_DNA"/>
</dbReference>
<name>A0A0G0MR96_9BACT</name>
<dbReference type="InterPro" id="IPR042003">
    <property type="entry name" value="Sortase_E"/>
</dbReference>
<comment type="caution">
    <text evidence="2">The sequence shown here is derived from an EMBL/GenBank/DDBJ whole genome shotgun (WGS) entry which is preliminary data.</text>
</comment>
<dbReference type="NCBIfam" id="TIGR01076">
    <property type="entry name" value="sortase_fam"/>
    <property type="match status" value="1"/>
</dbReference>
<dbReference type="InterPro" id="IPR005754">
    <property type="entry name" value="Sortase"/>
</dbReference>
<gene>
    <name evidence="2" type="ORF">US86_C0001G0383</name>
</gene>
<dbReference type="Gene3D" id="2.40.260.10">
    <property type="entry name" value="Sortase"/>
    <property type="match status" value="1"/>
</dbReference>
<keyword evidence="1" id="KW-0378">Hydrolase</keyword>
<organism evidence="2 3">
    <name type="scientific">Candidatus Daviesbacteria bacterium GW2011_GWA2_38_24</name>
    <dbReference type="NCBI Taxonomy" id="1618422"/>
    <lineage>
        <taxon>Bacteria</taxon>
        <taxon>Candidatus Daviesiibacteriota</taxon>
    </lineage>
</organism>
<dbReference type="SUPFAM" id="SSF63817">
    <property type="entry name" value="Sortase"/>
    <property type="match status" value="1"/>
</dbReference>
<evidence type="ECO:0000313" key="2">
    <source>
        <dbReference type="EMBL" id="KKQ67456.1"/>
    </source>
</evidence>
<proteinExistence type="predicted"/>
<dbReference type="Proteomes" id="UP000034235">
    <property type="component" value="Unassembled WGS sequence"/>
</dbReference>
<reference evidence="2 3" key="1">
    <citation type="journal article" date="2015" name="Nature">
        <title>rRNA introns, odd ribosomes, and small enigmatic genomes across a large radiation of phyla.</title>
        <authorList>
            <person name="Brown C.T."/>
            <person name="Hug L.A."/>
            <person name="Thomas B.C."/>
            <person name="Sharon I."/>
            <person name="Castelle C.J."/>
            <person name="Singh A."/>
            <person name="Wilkins M.J."/>
            <person name="Williams K.H."/>
            <person name="Banfield J.F."/>
        </authorList>
    </citation>
    <scope>NUCLEOTIDE SEQUENCE [LARGE SCALE GENOMIC DNA]</scope>
</reference>
<sequence>MIKKIFFLTLLGIGIFVAMQVAMPYLSYKAWERKTFDQNSLLVSPSANVLESDSKVLGVSIQNVGNFPSFVVEATSSATAYDHFLISIPSIKVLNTKVVVNTNDFSENLAHLPGTALPGEVGNVFVTGHSSLPQIKNTKNMLSFANLPKMKKEDSIFLQVGGQRYEYIVEGLRIVDPKEVWVIDPPDKQGRFLSLMTCVPPGFNTKRLIVLARLKGT</sequence>
<evidence type="ECO:0000313" key="3">
    <source>
        <dbReference type="Proteomes" id="UP000034235"/>
    </source>
</evidence>
<dbReference type="CDD" id="cd05830">
    <property type="entry name" value="Sortase_E"/>
    <property type="match status" value="1"/>
</dbReference>
<evidence type="ECO:0000256" key="1">
    <source>
        <dbReference type="ARBA" id="ARBA00022801"/>
    </source>
</evidence>
<dbReference type="GO" id="GO:0016787">
    <property type="term" value="F:hydrolase activity"/>
    <property type="evidence" value="ECO:0007669"/>
    <property type="project" value="UniProtKB-KW"/>
</dbReference>
<protein>
    <recommendedName>
        <fullName evidence="4">Sortase family protein</fullName>
    </recommendedName>
</protein>
<accession>A0A0G0MR96</accession>
<dbReference type="AlphaFoldDB" id="A0A0G0MR96"/>